<keyword evidence="5 10" id="KW-1133">Transmembrane helix</keyword>
<feature type="transmembrane region" description="Helical" evidence="10">
    <location>
        <begin position="150"/>
        <end position="169"/>
    </location>
</feature>
<evidence type="ECO:0000256" key="9">
    <source>
        <dbReference type="ARBA" id="ARBA00023201"/>
    </source>
</evidence>
<dbReference type="PANTHER" id="PTHR10110:SF86">
    <property type="entry name" value="SODIUM_HYDROGEN EXCHANGER 7"/>
    <property type="match status" value="1"/>
</dbReference>
<evidence type="ECO:0000256" key="2">
    <source>
        <dbReference type="ARBA" id="ARBA00022448"/>
    </source>
</evidence>
<dbReference type="Gene3D" id="6.10.140.1330">
    <property type="match status" value="1"/>
</dbReference>
<keyword evidence="6" id="KW-0915">Sodium</keyword>
<keyword evidence="4 10" id="KW-0812">Transmembrane</keyword>
<name>A0ABQ2DPT5_9MICC</name>
<accession>A0ABQ2DPT5</accession>
<evidence type="ECO:0000313" key="13">
    <source>
        <dbReference type="Proteomes" id="UP000606115"/>
    </source>
</evidence>
<feature type="transmembrane region" description="Helical" evidence="10">
    <location>
        <begin position="374"/>
        <end position="397"/>
    </location>
</feature>
<evidence type="ECO:0000256" key="1">
    <source>
        <dbReference type="ARBA" id="ARBA00004651"/>
    </source>
</evidence>
<feature type="transmembrane region" description="Helical" evidence="10">
    <location>
        <begin position="181"/>
        <end position="199"/>
    </location>
</feature>
<feature type="domain" description="Cation/H+ exchanger transmembrane" evidence="11">
    <location>
        <begin position="13"/>
        <end position="399"/>
    </location>
</feature>
<evidence type="ECO:0000256" key="4">
    <source>
        <dbReference type="ARBA" id="ARBA00022692"/>
    </source>
</evidence>
<dbReference type="PANTHER" id="PTHR10110">
    <property type="entry name" value="SODIUM/HYDROGEN EXCHANGER"/>
    <property type="match status" value="1"/>
</dbReference>
<evidence type="ECO:0000256" key="8">
    <source>
        <dbReference type="ARBA" id="ARBA00023136"/>
    </source>
</evidence>
<feature type="transmembrane region" description="Helical" evidence="10">
    <location>
        <begin position="339"/>
        <end position="359"/>
    </location>
</feature>
<dbReference type="Proteomes" id="UP000606115">
    <property type="component" value="Unassembled WGS sequence"/>
</dbReference>
<sequence>MEFFLLIIALLFATILIVGLGERIKLPYPILMLIVATLAGFLPFIPELHIEPELILPIFLPPLLFATAQRSSWSVFRLRWKALIRLAVVLIVVTAGAVAATSLVFAPFLSIPLAIALGAIVAPPDPVSVDAIATKVKMPRRLTSLLETEGLFNDAMAIVLFQLAVTAMLNGTEVGFNLVPSFLIGAALAILVGFIMAWIVGALNRFVPNLAARCAATLVAPYAVYMLAEEIHASGVVAVVVLALELGRRDRPQDSQERLTRRAFWEVLEMLATGLAFGMMGLEMNSVIQEEGSNLIRFIPGVAAICVVVILVRTLWMFGTYHLPNTLRGMNKVSAAKDSLVLTWCGMRGLATLALALALPKVTADGTPIEGRNFVVVAACTVLLATLVVPGLTLPVLMRVLKLRDNDQATKKARRALARRAEDVAVKTLKTNMDLHDLPENYRHVVTRRMHDLHNILLSDPDTHDAITDEKYTQLRAVITKADAIQSTALAAARDELLQARREPGVDPHMVDEIMLRIDRRTATLDR</sequence>
<feature type="transmembrane region" description="Helical" evidence="10">
    <location>
        <begin position="82"/>
        <end position="105"/>
    </location>
</feature>
<feature type="transmembrane region" description="Helical" evidence="10">
    <location>
        <begin position="263"/>
        <end position="282"/>
    </location>
</feature>
<evidence type="ECO:0000313" key="12">
    <source>
        <dbReference type="EMBL" id="GGJ66230.1"/>
    </source>
</evidence>
<evidence type="ECO:0000256" key="5">
    <source>
        <dbReference type="ARBA" id="ARBA00022989"/>
    </source>
</evidence>
<evidence type="ECO:0000256" key="7">
    <source>
        <dbReference type="ARBA" id="ARBA00023065"/>
    </source>
</evidence>
<feature type="transmembrane region" description="Helical" evidence="10">
    <location>
        <begin position="294"/>
        <end position="318"/>
    </location>
</feature>
<evidence type="ECO:0000256" key="6">
    <source>
        <dbReference type="ARBA" id="ARBA00023053"/>
    </source>
</evidence>
<dbReference type="InterPro" id="IPR018422">
    <property type="entry name" value="Cation/H_exchanger_CPA1"/>
</dbReference>
<dbReference type="EMBL" id="BMKX01000007">
    <property type="protein sequence ID" value="GGJ66230.1"/>
    <property type="molecule type" value="Genomic_DNA"/>
</dbReference>
<proteinExistence type="predicted"/>
<dbReference type="Pfam" id="PF00999">
    <property type="entry name" value="Na_H_Exchanger"/>
    <property type="match status" value="1"/>
</dbReference>
<evidence type="ECO:0000259" key="11">
    <source>
        <dbReference type="Pfam" id="PF00999"/>
    </source>
</evidence>
<dbReference type="RefSeq" id="WP_096256226.1">
    <property type="nucleotide sequence ID" value="NZ_BMKX01000007.1"/>
</dbReference>
<keyword evidence="9" id="KW-0739">Sodium transport</keyword>
<feature type="transmembrane region" description="Helical" evidence="10">
    <location>
        <begin position="231"/>
        <end position="247"/>
    </location>
</feature>
<dbReference type="InterPro" id="IPR006153">
    <property type="entry name" value="Cation/H_exchanger_TM"/>
</dbReference>
<keyword evidence="2" id="KW-0813">Transport</keyword>
<feature type="transmembrane region" description="Helical" evidence="10">
    <location>
        <begin position="31"/>
        <end position="50"/>
    </location>
</feature>
<keyword evidence="13" id="KW-1185">Reference proteome</keyword>
<dbReference type="GeneID" id="303304980"/>
<keyword evidence="8 10" id="KW-0472">Membrane</keyword>
<reference evidence="13" key="1">
    <citation type="journal article" date="2019" name="Int. J. Syst. Evol. Microbiol.">
        <title>The Global Catalogue of Microorganisms (GCM) 10K type strain sequencing project: providing services to taxonomists for standard genome sequencing and annotation.</title>
        <authorList>
            <consortium name="The Broad Institute Genomics Platform"/>
            <consortium name="The Broad Institute Genome Sequencing Center for Infectious Disease"/>
            <person name="Wu L."/>
            <person name="Ma J."/>
        </authorList>
    </citation>
    <scope>NUCLEOTIDE SEQUENCE [LARGE SCALE GENOMIC DNA]</scope>
    <source>
        <strain evidence="13">CGMCC 1.3685</strain>
    </source>
</reference>
<protein>
    <submittedName>
        <fullName evidence="12">Sodium:proton antiporter</fullName>
    </submittedName>
</protein>
<keyword evidence="7" id="KW-0406">Ion transport</keyword>
<organism evidence="12 13">
    <name type="scientific">Glutamicibacter ardleyensis</name>
    <dbReference type="NCBI Taxonomy" id="225894"/>
    <lineage>
        <taxon>Bacteria</taxon>
        <taxon>Bacillati</taxon>
        <taxon>Actinomycetota</taxon>
        <taxon>Actinomycetes</taxon>
        <taxon>Micrococcales</taxon>
        <taxon>Micrococcaceae</taxon>
        <taxon>Glutamicibacter</taxon>
    </lineage>
</organism>
<evidence type="ECO:0000256" key="10">
    <source>
        <dbReference type="SAM" id="Phobius"/>
    </source>
</evidence>
<comment type="caution">
    <text evidence="12">The sequence shown here is derived from an EMBL/GenBank/DDBJ whole genome shotgun (WGS) entry which is preliminary data.</text>
</comment>
<evidence type="ECO:0000256" key="3">
    <source>
        <dbReference type="ARBA" id="ARBA00022475"/>
    </source>
</evidence>
<gene>
    <name evidence="12" type="ORF">GCM10007173_26350</name>
</gene>
<keyword evidence="3" id="KW-1003">Cell membrane</keyword>
<comment type="subcellular location">
    <subcellularLocation>
        <location evidence="1">Cell membrane</location>
        <topology evidence="1">Multi-pass membrane protein</topology>
    </subcellularLocation>
</comment>